<dbReference type="Pfam" id="PF01075">
    <property type="entry name" value="Glyco_transf_9"/>
    <property type="match status" value="1"/>
</dbReference>
<dbReference type="Proteomes" id="UP001195624">
    <property type="component" value="Unassembled WGS sequence"/>
</dbReference>
<organism evidence="3 4">
    <name type="scientific">Winslowiella toletana</name>
    <dbReference type="NCBI Taxonomy" id="92490"/>
    <lineage>
        <taxon>Bacteria</taxon>
        <taxon>Pseudomonadati</taxon>
        <taxon>Pseudomonadota</taxon>
        <taxon>Gammaproteobacteria</taxon>
        <taxon>Enterobacterales</taxon>
        <taxon>Erwiniaceae</taxon>
        <taxon>Winslowiella</taxon>
    </lineage>
</organism>
<dbReference type="InterPro" id="IPR051199">
    <property type="entry name" value="LPS_LOS_Heptosyltrfase"/>
</dbReference>
<keyword evidence="2" id="KW-0808">Transferase</keyword>
<dbReference type="CDD" id="cd03789">
    <property type="entry name" value="GT9_LPS_heptosyltransferase"/>
    <property type="match status" value="1"/>
</dbReference>
<name>A0ABS4P2U9_9GAMM</name>
<dbReference type="RefSeq" id="WP_017799782.1">
    <property type="nucleotide sequence ID" value="NZ_JAGGMQ010000001.1"/>
</dbReference>
<dbReference type="InterPro" id="IPR002201">
    <property type="entry name" value="Glyco_trans_9"/>
</dbReference>
<evidence type="ECO:0000313" key="3">
    <source>
        <dbReference type="EMBL" id="MBP2166980.1"/>
    </source>
</evidence>
<evidence type="ECO:0000256" key="1">
    <source>
        <dbReference type="ARBA" id="ARBA00022676"/>
    </source>
</evidence>
<sequence>MKILLIRRDNIGDLILTTPLIATLAKALDCKIDLLVNTYNQPVLEHNPHVGKVHTYSKLHHRKPGQSAASVIFRRFKTMFDLRSKAYDLVIIAGGPRDKRSLQWAKFSGARRILAIGENGLPAITELIPPPHEPTHIVERLNRFAQAMNIDQLPGPLELYVSDQELAAARQKVAPPAGVPLYGLQISARKPLQRWQADKFIELAHRLASQHKCHFLLFWSPGSADNQQHPGDDEKAQYIIEHCKDLAMTPVITSTLRELMASVSLCDQMVTSDGGALHIAVGVGKPVVALFGNSDAWFWGPWQVPNRVIAAESKDVGDITVDTVEQQFLQLRDSVVAAAQ</sequence>
<comment type="caution">
    <text evidence="3">The sequence shown here is derived from an EMBL/GenBank/DDBJ whole genome shotgun (WGS) entry which is preliminary data.</text>
</comment>
<accession>A0ABS4P2U9</accession>
<gene>
    <name evidence="3" type="ORF">J2125_000172</name>
</gene>
<dbReference type="Gene3D" id="3.40.50.2000">
    <property type="entry name" value="Glycogen Phosphorylase B"/>
    <property type="match status" value="2"/>
</dbReference>
<keyword evidence="4" id="KW-1185">Reference proteome</keyword>
<evidence type="ECO:0000256" key="2">
    <source>
        <dbReference type="ARBA" id="ARBA00022679"/>
    </source>
</evidence>
<dbReference type="EMBL" id="JAGGMQ010000001">
    <property type="protein sequence ID" value="MBP2166980.1"/>
    <property type="molecule type" value="Genomic_DNA"/>
</dbReference>
<dbReference type="PANTHER" id="PTHR30160">
    <property type="entry name" value="TETRAACYLDISACCHARIDE 4'-KINASE-RELATED"/>
    <property type="match status" value="1"/>
</dbReference>
<keyword evidence="1" id="KW-0328">Glycosyltransferase</keyword>
<evidence type="ECO:0000313" key="4">
    <source>
        <dbReference type="Proteomes" id="UP001195624"/>
    </source>
</evidence>
<reference evidence="4" key="1">
    <citation type="submission" date="2023-07" db="EMBL/GenBank/DDBJ databases">
        <title>Genome mining of underrepresented organisms for secondary metabolites.</title>
        <authorList>
            <person name="D'Agostino P.M."/>
        </authorList>
    </citation>
    <scope>NUCLEOTIDE SEQUENCE [LARGE SCALE GENOMIC DNA]</scope>
    <source>
        <strain evidence="4">WS4403</strain>
    </source>
</reference>
<protein>
    <submittedName>
        <fullName evidence="3">ADP-heptose:LPS heptosyltransferase</fullName>
    </submittedName>
</protein>
<dbReference type="SUPFAM" id="SSF53756">
    <property type="entry name" value="UDP-Glycosyltransferase/glycogen phosphorylase"/>
    <property type="match status" value="1"/>
</dbReference>
<proteinExistence type="predicted"/>
<dbReference type="PANTHER" id="PTHR30160:SF1">
    <property type="entry name" value="LIPOPOLYSACCHARIDE 1,2-N-ACETYLGLUCOSAMINETRANSFERASE-RELATED"/>
    <property type="match status" value="1"/>
</dbReference>